<gene>
    <name evidence="2" type="ORF">C7I84_20825</name>
</gene>
<feature type="signal peptide" evidence="1">
    <location>
        <begin position="1"/>
        <end position="31"/>
    </location>
</feature>
<dbReference type="RefSeq" id="WP_106774146.1">
    <property type="nucleotide sequence ID" value="NZ_PXYK01000022.1"/>
</dbReference>
<evidence type="ECO:0000313" key="2">
    <source>
        <dbReference type="EMBL" id="PSJ56318.1"/>
    </source>
</evidence>
<comment type="caution">
    <text evidence="2">The sequence shown here is derived from an EMBL/GenBank/DDBJ whole genome shotgun (WGS) entry which is preliminary data.</text>
</comment>
<keyword evidence="3" id="KW-1185">Reference proteome</keyword>
<organism evidence="2 3">
    <name type="scientific">Kumtagia ephedrae</name>
    <dbReference type="NCBI Taxonomy" id="2116701"/>
    <lineage>
        <taxon>Bacteria</taxon>
        <taxon>Pseudomonadati</taxon>
        <taxon>Pseudomonadota</taxon>
        <taxon>Alphaproteobacteria</taxon>
        <taxon>Hyphomicrobiales</taxon>
        <taxon>Phyllobacteriaceae</taxon>
        <taxon>Kumtagia</taxon>
    </lineage>
</organism>
<keyword evidence="1" id="KW-0732">Signal</keyword>
<dbReference type="Proteomes" id="UP000241229">
    <property type="component" value="Unassembled WGS sequence"/>
</dbReference>
<evidence type="ECO:0000256" key="1">
    <source>
        <dbReference type="SAM" id="SignalP"/>
    </source>
</evidence>
<sequence>MTTTILPDSKWLHAVAAAAFLAAFAPQTAPMAQGLQDPKAIDTIVGTEVHEEQTPAAAQTDAVIKAIDKTAENIATVRKATTLDAVNIVFLPDAAVTEGGPPDEIAAKVEEHKDEIGELRQELEGNAMLYHAIDSRQILIRDILAVEFKDAGVVIYAAAKPAGG</sequence>
<feature type="chain" id="PRO_5015151640" evidence="1">
    <location>
        <begin position="32"/>
        <end position="164"/>
    </location>
</feature>
<evidence type="ECO:0000313" key="3">
    <source>
        <dbReference type="Proteomes" id="UP000241229"/>
    </source>
</evidence>
<name>A0A2P7S1H0_9HYPH</name>
<dbReference type="EMBL" id="PXYK01000022">
    <property type="protein sequence ID" value="PSJ56318.1"/>
    <property type="molecule type" value="Genomic_DNA"/>
</dbReference>
<reference evidence="2 3" key="1">
    <citation type="submission" date="2018-03" db="EMBL/GenBank/DDBJ databases">
        <title>The draft genome of Mesorhizobium sp. 6GN-30.</title>
        <authorList>
            <person name="Liu L."/>
            <person name="Li L."/>
            <person name="Wang T."/>
            <person name="Zhang X."/>
            <person name="Liang L."/>
        </authorList>
    </citation>
    <scope>NUCLEOTIDE SEQUENCE [LARGE SCALE GENOMIC DNA]</scope>
    <source>
        <strain evidence="2 3">6GN30</strain>
    </source>
</reference>
<protein>
    <submittedName>
        <fullName evidence="2">Uncharacterized protein</fullName>
    </submittedName>
</protein>
<dbReference type="OrthoDB" id="8099754at2"/>
<dbReference type="AlphaFoldDB" id="A0A2P7S1H0"/>
<proteinExistence type="predicted"/>
<accession>A0A2P7S1H0</accession>